<evidence type="ECO:0000313" key="11">
    <source>
        <dbReference type="WBParaSite" id="TCLT_0000968501-mRNA-1"/>
    </source>
</evidence>
<dbReference type="STRING" id="103827.A0A0N5D979"/>
<keyword evidence="7" id="KW-0472">Membrane</keyword>
<dbReference type="InterPro" id="IPR001507">
    <property type="entry name" value="ZP_dom"/>
</dbReference>
<dbReference type="InterPro" id="IPR056953">
    <property type="entry name" value="CUT_N"/>
</dbReference>
<dbReference type="Pfam" id="PF25057">
    <property type="entry name" value="CUT_N"/>
    <property type="match status" value="1"/>
</dbReference>
<dbReference type="GO" id="GO:0005886">
    <property type="term" value="C:plasma membrane"/>
    <property type="evidence" value="ECO:0007669"/>
    <property type="project" value="UniProtKB-SubCell"/>
</dbReference>
<organism evidence="11">
    <name type="scientific">Thelazia callipaeda</name>
    <name type="common">Oriental eyeworm</name>
    <name type="synonym">Parasitic nematode</name>
    <dbReference type="NCBI Taxonomy" id="103827"/>
    <lineage>
        <taxon>Eukaryota</taxon>
        <taxon>Metazoa</taxon>
        <taxon>Ecdysozoa</taxon>
        <taxon>Nematoda</taxon>
        <taxon>Chromadorea</taxon>
        <taxon>Rhabditida</taxon>
        <taxon>Spirurina</taxon>
        <taxon>Spiruromorpha</taxon>
        <taxon>Thelazioidea</taxon>
        <taxon>Thelaziidae</taxon>
        <taxon>Thelazia</taxon>
    </lineage>
</organism>
<dbReference type="InterPro" id="IPR051962">
    <property type="entry name" value="Cuticlin"/>
</dbReference>
<dbReference type="OrthoDB" id="6139674at2759"/>
<name>A0A0N5D979_THECL</name>
<keyword evidence="10" id="KW-1185">Reference proteome</keyword>
<evidence type="ECO:0000256" key="4">
    <source>
        <dbReference type="ARBA" id="ARBA00022692"/>
    </source>
</evidence>
<dbReference type="Pfam" id="PF25301">
    <property type="entry name" value="CUT_C"/>
    <property type="match status" value="1"/>
</dbReference>
<evidence type="ECO:0000256" key="6">
    <source>
        <dbReference type="ARBA" id="ARBA00022989"/>
    </source>
</evidence>
<evidence type="ECO:0000256" key="5">
    <source>
        <dbReference type="ARBA" id="ARBA00022729"/>
    </source>
</evidence>
<dbReference type="EMBL" id="UYYF01004852">
    <property type="protein sequence ID" value="VDN07326.1"/>
    <property type="molecule type" value="Genomic_DNA"/>
</dbReference>
<dbReference type="PANTHER" id="PTHR22907">
    <property type="entry name" value="GH04558P"/>
    <property type="match status" value="1"/>
</dbReference>
<keyword evidence="6" id="KW-1133">Transmembrane helix</keyword>
<dbReference type="GO" id="GO:0042302">
    <property type="term" value="F:structural constituent of cuticle"/>
    <property type="evidence" value="ECO:0007669"/>
    <property type="project" value="UniProtKB-KW"/>
</dbReference>
<accession>A0A0N5D979</accession>
<dbReference type="PROSITE" id="PS51034">
    <property type="entry name" value="ZP_2"/>
    <property type="match status" value="1"/>
</dbReference>
<dbReference type="InterPro" id="IPR057475">
    <property type="entry name" value="CUT_C"/>
</dbReference>
<feature type="domain" description="ZP" evidence="8">
    <location>
        <begin position="40"/>
        <end position="306"/>
    </location>
</feature>
<keyword evidence="2" id="KW-0193">Cuticle</keyword>
<evidence type="ECO:0000256" key="1">
    <source>
        <dbReference type="ARBA" id="ARBA00004251"/>
    </source>
</evidence>
<comment type="subcellular location">
    <subcellularLocation>
        <location evidence="1">Cell membrane</location>
        <topology evidence="1">Single-pass type I membrane protein</topology>
    </subcellularLocation>
</comment>
<dbReference type="OMA" id="WHVWHCD"/>
<evidence type="ECO:0000259" key="8">
    <source>
        <dbReference type="PROSITE" id="PS51034"/>
    </source>
</evidence>
<proteinExistence type="predicted"/>
<evidence type="ECO:0000313" key="10">
    <source>
        <dbReference type="Proteomes" id="UP000276776"/>
    </source>
</evidence>
<keyword evidence="5" id="KW-0732">Signal</keyword>
<evidence type="ECO:0000256" key="2">
    <source>
        <dbReference type="ARBA" id="ARBA00022460"/>
    </source>
</evidence>
<dbReference type="PANTHER" id="PTHR22907:SF26">
    <property type="entry name" value="ZP DOMAIN-CONTAINING PROTEIN"/>
    <property type="match status" value="1"/>
</dbReference>
<dbReference type="WBParaSite" id="TCLT_0000968501-mRNA-1">
    <property type="protein sequence ID" value="TCLT_0000968501-mRNA-1"/>
    <property type="gene ID" value="TCLT_0000968501"/>
</dbReference>
<dbReference type="Proteomes" id="UP000276776">
    <property type="component" value="Unassembled WGS sequence"/>
</dbReference>
<gene>
    <name evidence="9" type="ORF">TCLT_LOCUS9674</name>
</gene>
<evidence type="ECO:0000313" key="9">
    <source>
        <dbReference type="EMBL" id="VDN07326.1"/>
    </source>
</evidence>
<keyword evidence="3" id="KW-1003">Cell membrane</keyword>
<reference evidence="9 10" key="2">
    <citation type="submission" date="2018-11" db="EMBL/GenBank/DDBJ databases">
        <authorList>
            <consortium name="Pathogen Informatics"/>
        </authorList>
    </citation>
    <scope>NUCLEOTIDE SEQUENCE [LARGE SCALE GENOMIC DNA]</scope>
</reference>
<sequence>MQIRADRFSVLSLLINMIYWHNTYSNRIIENSVVGEPDVDCGLESITVDVTTENPFFGRLYIQGESNDPNCVVAYHDNEQQSYATATKDQTLRFSLKFGECNMRRERTLSPRGVAYTFALIVSFHPIFETEVDRAYRIRCFFSESVKTLEATMDVRQMYGRKRDLSNLIKFSQLTTQIVEQEFTLPSCAYEIREGRDGPHVKFAHIGDRVWHVWHCDLSASAIYGILIHSCHVDDGQGMQVAIIDNKGCVVDPLLLSDVEYDDQTITAYAETRVFKYSDKVQLYFTCTIQLCFKGDGGCDGITPPICGSTKYPLRSVAEFPSLDRDHRDDPLKQDEGKQFFGPIDTIREEISRNLHFTPPLPPKPPTIPPEFDFLKGSKSPHDLSVKRQIRASHNFVHELNPVNESNIKQYAETDLTARVMVFPMTENQPSSGFSTNKQGETFLLLLLMNNNVVI</sequence>
<protein>
    <submittedName>
        <fullName evidence="11">ZP domain-containing protein</fullName>
    </submittedName>
</protein>
<evidence type="ECO:0000256" key="7">
    <source>
        <dbReference type="ARBA" id="ARBA00023136"/>
    </source>
</evidence>
<keyword evidence="4" id="KW-0812">Transmembrane</keyword>
<dbReference type="SMART" id="SM00241">
    <property type="entry name" value="ZP"/>
    <property type="match status" value="1"/>
</dbReference>
<reference evidence="11" key="1">
    <citation type="submission" date="2017-02" db="UniProtKB">
        <authorList>
            <consortium name="WormBaseParasite"/>
        </authorList>
    </citation>
    <scope>IDENTIFICATION</scope>
</reference>
<evidence type="ECO:0000256" key="3">
    <source>
        <dbReference type="ARBA" id="ARBA00022475"/>
    </source>
</evidence>
<dbReference type="AlphaFoldDB" id="A0A0N5D979"/>